<comment type="caution">
    <text evidence="1">The sequence shown here is derived from an EMBL/GenBank/DDBJ whole genome shotgun (WGS) entry which is preliminary data.</text>
</comment>
<protein>
    <submittedName>
        <fullName evidence="1">Uncharacterized protein</fullName>
    </submittedName>
</protein>
<dbReference type="EMBL" id="JAYMGO010000022">
    <property type="protein sequence ID" value="KAL1252317.1"/>
    <property type="molecule type" value="Genomic_DNA"/>
</dbReference>
<dbReference type="Proteomes" id="UP001558613">
    <property type="component" value="Unassembled WGS sequence"/>
</dbReference>
<name>A0ABR3LHF6_9TELE</name>
<dbReference type="PANTHER" id="PTHR33053">
    <property type="entry name" value="PROTEIN, PUTATIVE-RELATED"/>
    <property type="match status" value="1"/>
</dbReference>
<keyword evidence="2" id="KW-1185">Reference proteome</keyword>
<reference evidence="1 2" key="1">
    <citation type="submission" date="2023-09" db="EMBL/GenBank/DDBJ databases">
        <authorList>
            <person name="Wang M."/>
        </authorList>
    </citation>
    <scope>NUCLEOTIDE SEQUENCE [LARGE SCALE GENOMIC DNA]</scope>
    <source>
        <strain evidence="1">GT-2023</strain>
        <tissue evidence="1">Liver</tissue>
    </source>
</reference>
<proteinExistence type="predicted"/>
<organism evidence="1 2">
    <name type="scientific">Cirrhinus molitorella</name>
    <name type="common">mud carp</name>
    <dbReference type="NCBI Taxonomy" id="172907"/>
    <lineage>
        <taxon>Eukaryota</taxon>
        <taxon>Metazoa</taxon>
        <taxon>Chordata</taxon>
        <taxon>Craniata</taxon>
        <taxon>Vertebrata</taxon>
        <taxon>Euteleostomi</taxon>
        <taxon>Actinopterygii</taxon>
        <taxon>Neopterygii</taxon>
        <taxon>Teleostei</taxon>
        <taxon>Ostariophysi</taxon>
        <taxon>Cypriniformes</taxon>
        <taxon>Cyprinidae</taxon>
        <taxon>Labeoninae</taxon>
        <taxon>Labeonini</taxon>
        <taxon>Cirrhinus</taxon>
    </lineage>
</organism>
<feature type="non-terminal residue" evidence="1">
    <location>
        <position position="100"/>
    </location>
</feature>
<evidence type="ECO:0000313" key="1">
    <source>
        <dbReference type="EMBL" id="KAL1252317.1"/>
    </source>
</evidence>
<accession>A0ABR3LHF6</accession>
<gene>
    <name evidence="1" type="ORF">QQF64_020113</name>
</gene>
<sequence length="100" mass="11337">MRGERNVRMSAGQINQVSQRLLSLRKAIPSCFARKPRGLENIDRWKATELRQFAVYTGKIVLKGILADELYDHFMAFSVALSLLLSPNLAVEHNSYSSEL</sequence>
<evidence type="ECO:0000313" key="2">
    <source>
        <dbReference type="Proteomes" id="UP001558613"/>
    </source>
</evidence>